<keyword evidence="2" id="KW-1185">Reference proteome</keyword>
<sequence>MTKNLTRGFLIILLVLTILFIGFKENYDSSQAEDGLKIVEATQTLGSVDNVNDTSIQAYNYDFALYNGGNEKIYLDSIELLFTKDFLARVLTEDHKIIDNKTIRPHSTIHVKGQVEFNVSGLSKEQILNLDRIYSVNVTSTKTLLFPNGDS</sequence>
<accession>A0ABU2D5S7</accession>
<evidence type="ECO:0000313" key="2">
    <source>
        <dbReference type="Proteomes" id="UP001246244"/>
    </source>
</evidence>
<proteinExistence type="predicted"/>
<dbReference type="Proteomes" id="UP001246244">
    <property type="component" value="Unassembled WGS sequence"/>
</dbReference>
<organism evidence="1 2">
    <name type="scientific">Methanosarcina baikalica</name>
    <dbReference type="NCBI Taxonomy" id="3073890"/>
    <lineage>
        <taxon>Archaea</taxon>
        <taxon>Methanobacteriati</taxon>
        <taxon>Methanobacteriota</taxon>
        <taxon>Stenosarchaea group</taxon>
        <taxon>Methanomicrobia</taxon>
        <taxon>Methanosarcinales</taxon>
        <taxon>Methanosarcinaceae</taxon>
        <taxon>Methanosarcina</taxon>
    </lineage>
</organism>
<dbReference type="EMBL" id="JAVKPK010000156">
    <property type="protein sequence ID" value="MDR7667339.1"/>
    <property type="molecule type" value="Genomic_DNA"/>
</dbReference>
<name>A0ABU2D5S7_9EURY</name>
<evidence type="ECO:0000313" key="1">
    <source>
        <dbReference type="EMBL" id="MDR7667339.1"/>
    </source>
</evidence>
<comment type="caution">
    <text evidence="1">The sequence shown here is derived from an EMBL/GenBank/DDBJ whole genome shotgun (WGS) entry which is preliminary data.</text>
</comment>
<dbReference type="RefSeq" id="WP_310577360.1">
    <property type="nucleotide sequence ID" value="NZ_JAVKPK010000156.1"/>
</dbReference>
<gene>
    <name evidence="1" type="ORF">RG963_16500</name>
</gene>
<reference evidence="2" key="1">
    <citation type="submission" date="2023-07" db="EMBL/GenBank/DDBJ databases">
        <title>Whole-genome sequencing of a new Methanosarcina sp. Z-7115.</title>
        <authorList>
            <person name="Zhilina T.N."/>
            <person name="Merkel A.Y."/>
        </authorList>
    </citation>
    <scope>NUCLEOTIDE SEQUENCE [LARGE SCALE GENOMIC DNA]</scope>
    <source>
        <strain evidence="2">Z-7115</strain>
    </source>
</reference>
<protein>
    <submittedName>
        <fullName evidence="1">Uncharacterized protein</fullName>
    </submittedName>
</protein>